<sequence>MSQFIDRRLNPKNKSAVNRQRFLQRFRGQIKKAVADAVAKRSVTDIDRGENIQIPAKDISEPVFRHGKGGRREMVQPGNKEFVSGDKVPRPEGGGGGGGNQASNTGEGMDEFVFELSRDEFLDFIFEDLELPHLVKRQLAREAAFKSQRAGFTADGSPSNLHVVRSMREALARRMALRAPSKDAKRELEEELEALLASDQPDETRIQALREEIERLAKKIEAVPFIDTFDLRFRNRVQVPKPSTQAVMFCLMDVSGSMDETKKSLAKRFFLLLYLFLSRNYEKIEVVFIRHHTIAMEVNEQDFFYSRETGGTVVSSALELMGQVIRERYPSADWNIYGAQASDGDNWPEDSSNCYDLLMDTIMPSVQYYAYIEINNHEPHSLWMEYEKVAEHWPNFALQPIYGAGDIYPVFRELFKKQTA</sequence>
<dbReference type="RefSeq" id="WP_085214245.1">
    <property type="nucleotide sequence ID" value="NZ_FXAM01000001.1"/>
</dbReference>
<accession>A0A1Y6CYL7</accession>
<dbReference type="AlphaFoldDB" id="A0A1Y6CYL7"/>
<evidence type="ECO:0000313" key="3">
    <source>
        <dbReference type="EMBL" id="SMF95758.1"/>
    </source>
</evidence>
<protein>
    <recommendedName>
        <fullName evidence="1">UPF0229 protein SAMN02949497_3132</fullName>
    </recommendedName>
</protein>
<feature type="region of interest" description="Disordered" evidence="2">
    <location>
        <begin position="68"/>
        <end position="107"/>
    </location>
</feature>
<dbReference type="Proteomes" id="UP000192923">
    <property type="component" value="Unassembled WGS sequence"/>
</dbReference>
<dbReference type="PANTHER" id="PTHR30510:SF2">
    <property type="entry name" value="UPF0229 PROTEIN YEAH"/>
    <property type="match status" value="1"/>
</dbReference>
<proteinExistence type="inferred from homology"/>
<dbReference type="STRING" id="1760988.SAMN02949497_3132"/>
<dbReference type="InterPro" id="IPR006698">
    <property type="entry name" value="UPF0229"/>
</dbReference>
<keyword evidence="4" id="KW-1185">Reference proteome</keyword>
<dbReference type="HAMAP" id="MF_01232">
    <property type="entry name" value="UPF0229"/>
    <property type="match status" value="1"/>
</dbReference>
<evidence type="ECO:0000256" key="1">
    <source>
        <dbReference type="HAMAP-Rule" id="MF_01232"/>
    </source>
</evidence>
<dbReference type="NCBIfam" id="NF003708">
    <property type="entry name" value="PRK05325.1-3"/>
    <property type="match status" value="1"/>
</dbReference>
<reference evidence="3 4" key="1">
    <citation type="submission" date="2016-12" db="EMBL/GenBank/DDBJ databases">
        <authorList>
            <person name="Song W.-J."/>
            <person name="Kurnit D.M."/>
        </authorList>
    </citation>
    <scope>NUCLEOTIDE SEQUENCE [LARGE SCALE GENOMIC DNA]</scope>
    <source>
        <strain evidence="3 4">175</strain>
    </source>
</reference>
<name>A0A1Y6CYL7_9GAMM</name>
<dbReference type="EMBL" id="FXAM01000001">
    <property type="protein sequence ID" value="SMF95758.1"/>
    <property type="molecule type" value="Genomic_DNA"/>
</dbReference>
<gene>
    <name evidence="3" type="ORF">SAMN02949497_3132</name>
</gene>
<dbReference type="NCBIfam" id="NF003707">
    <property type="entry name" value="PRK05325.1-2"/>
    <property type="match status" value="1"/>
</dbReference>
<dbReference type="OrthoDB" id="9788289at2"/>
<dbReference type="PANTHER" id="PTHR30510">
    <property type="entry name" value="UPF0229 PROTEIN YEAH"/>
    <property type="match status" value="1"/>
</dbReference>
<organism evidence="3 4">
    <name type="scientific">Methylomagnum ishizawai</name>
    <dbReference type="NCBI Taxonomy" id="1760988"/>
    <lineage>
        <taxon>Bacteria</taxon>
        <taxon>Pseudomonadati</taxon>
        <taxon>Pseudomonadota</taxon>
        <taxon>Gammaproteobacteria</taxon>
        <taxon>Methylococcales</taxon>
        <taxon>Methylococcaceae</taxon>
        <taxon>Methylomagnum</taxon>
    </lineage>
</organism>
<dbReference type="Pfam" id="PF04285">
    <property type="entry name" value="DUF444"/>
    <property type="match status" value="1"/>
</dbReference>
<evidence type="ECO:0000313" key="4">
    <source>
        <dbReference type="Proteomes" id="UP000192923"/>
    </source>
</evidence>
<comment type="similarity">
    <text evidence="1">Belongs to the UPF0229 family.</text>
</comment>
<evidence type="ECO:0000256" key="2">
    <source>
        <dbReference type="SAM" id="MobiDB-lite"/>
    </source>
</evidence>